<evidence type="ECO:0008006" key="5">
    <source>
        <dbReference type="Google" id="ProtNLM"/>
    </source>
</evidence>
<feature type="signal peptide" evidence="2">
    <location>
        <begin position="1"/>
        <end position="16"/>
    </location>
</feature>
<feature type="chain" id="PRO_5007294922" description="Galactose oxidase" evidence="2">
    <location>
        <begin position="17"/>
        <end position="496"/>
    </location>
</feature>
<gene>
    <name evidence="3" type="ORF">CONCODRAFT_14878</name>
</gene>
<dbReference type="OrthoDB" id="432528at2759"/>
<feature type="transmembrane region" description="Helical" evidence="1">
    <location>
        <begin position="401"/>
        <end position="425"/>
    </location>
</feature>
<keyword evidence="1" id="KW-0812">Transmembrane</keyword>
<dbReference type="EMBL" id="KQ964424">
    <property type="protein sequence ID" value="KXN74399.1"/>
    <property type="molecule type" value="Genomic_DNA"/>
</dbReference>
<evidence type="ECO:0000256" key="2">
    <source>
        <dbReference type="SAM" id="SignalP"/>
    </source>
</evidence>
<evidence type="ECO:0000256" key="1">
    <source>
        <dbReference type="SAM" id="Phobius"/>
    </source>
</evidence>
<evidence type="ECO:0000313" key="4">
    <source>
        <dbReference type="Proteomes" id="UP000070444"/>
    </source>
</evidence>
<accession>A0A137PHB0</accession>
<dbReference type="InterPro" id="IPR015915">
    <property type="entry name" value="Kelch-typ_b-propeller"/>
</dbReference>
<sequence length="496" mass="56533">MLVLFITYFLSVVSKTGNLYSATIRGNKLIGIYTTDGSNNATVRVFELKESSISGIFNNGEAFNLGFYDMRQDLKIFDTSDSLQEGNSKLWVKSALKDMFLGNRKPQDMNWVGYIDLDDMSLKNGTSVIEFPTSENFPVSGYTINKITNEFGSTLYITGGFVFSKKDSSYSIENSFYKYNLTSKEWVDMTYSANGKLKPLSDHKSVIIDNRYLVILGGKRRIIYNSTSNAIDNNLPIYEYNSIYNLTIFDTLTNIWENISIEPDMFYSSLANIRFQNFLATVYNGKIIVLGGFIGEQASNTGYTNTHLGILDFKSKNWNWNPIFNEDGSKYSSFRNHKDFVIFNDQLIIFSDYAIGDKEVPFNVYDMLNQRMKSTLRLPNESNNTELGNEINGTIYQDKGLPVYAIVLIALSCIALLLALIYLLYSKNMKNSSSKDGKIKYMGPIREVWANSELDNALNIISRDKKNRLDIKNYNKSPLSYSTDNTYKSDIIEFEK</sequence>
<keyword evidence="4" id="KW-1185">Reference proteome</keyword>
<reference evidence="3 4" key="1">
    <citation type="journal article" date="2015" name="Genome Biol. Evol.">
        <title>Phylogenomic analyses indicate that early fungi evolved digesting cell walls of algal ancestors of land plants.</title>
        <authorList>
            <person name="Chang Y."/>
            <person name="Wang S."/>
            <person name="Sekimoto S."/>
            <person name="Aerts A.L."/>
            <person name="Choi C."/>
            <person name="Clum A."/>
            <person name="LaButti K.M."/>
            <person name="Lindquist E.A."/>
            <person name="Yee Ngan C."/>
            <person name="Ohm R.A."/>
            <person name="Salamov A.A."/>
            <person name="Grigoriev I.V."/>
            <person name="Spatafora J.W."/>
            <person name="Berbee M.L."/>
        </authorList>
    </citation>
    <scope>NUCLEOTIDE SEQUENCE [LARGE SCALE GENOMIC DNA]</scope>
    <source>
        <strain evidence="3 4">NRRL 28638</strain>
    </source>
</reference>
<protein>
    <recommendedName>
        <fullName evidence="5">Galactose oxidase</fullName>
    </recommendedName>
</protein>
<proteinExistence type="predicted"/>
<keyword evidence="2" id="KW-0732">Signal</keyword>
<dbReference type="SUPFAM" id="SSF117281">
    <property type="entry name" value="Kelch motif"/>
    <property type="match status" value="1"/>
</dbReference>
<evidence type="ECO:0000313" key="3">
    <source>
        <dbReference type="EMBL" id="KXN74399.1"/>
    </source>
</evidence>
<dbReference type="Proteomes" id="UP000070444">
    <property type="component" value="Unassembled WGS sequence"/>
</dbReference>
<keyword evidence="1" id="KW-1133">Transmembrane helix</keyword>
<dbReference type="AlphaFoldDB" id="A0A137PHB0"/>
<keyword evidence="1" id="KW-0472">Membrane</keyword>
<name>A0A137PHB0_CONC2</name>
<dbReference type="Gene3D" id="2.120.10.80">
    <property type="entry name" value="Kelch-type beta propeller"/>
    <property type="match status" value="1"/>
</dbReference>
<organism evidence="3 4">
    <name type="scientific">Conidiobolus coronatus (strain ATCC 28846 / CBS 209.66 / NRRL 28638)</name>
    <name type="common">Delacroixia coronata</name>
    <dbReference type="NCBI Taxonomy" id="796925"/>
    <lineage>
        <taxon>Eukaryota</taxon>
        <taxon>Fungi</taxon>
        <taxon>Fungi incertae sedis</taxon>
        <taxon>Zoopagomycota</taxon>
        <taxon>Entomophthoromycotina</taxon>
        <taxon>Entomophthoromycetes</taxon>
        <taxon>Entomophthorales</taxon>
        <taxon>Ancylistaceae</taxon>
        <taxon>Conidiobolus</taxon>
    </lineage>
</organism>